<keyword evidence="7 9" id="KW-0811">Translocation</keyword>
<evidence type="ECO:0000313" key="16">
    <source>
        <dbReference type="Proteomes" id="UP000570474"/>
    </source>
</evidence>
<comment type="caution">
    <text evidence="9">Lacks conserved residue(s) required for the propagation of feature annotation.</text>
</comment>
<feature type="transmembrane region" description="Helical" evidence="9">
    <location>
        <begin position="872"/>
        <end position="890"/>
    </location>
</feature>
<evidence type="ECO:0000256" key="9">
    <source>
        <dbReference type="HAMAP-Rule" id="MF_01463"/>
    </source>
</evidence>
<dbReference type="Proteomes" id="UP000570474">
    <property type="component" value="Unassembled WGS sequence"/>
</dbReference>
<dbReference type="PANTHER" id="PTHR30081">
    <property type="entry name" value="PROTEIN-EXPORT MEMBRANE PROTEIN SEC"/>
    <property type="match status" value="1"/>
</dbReference>
<feature type="domain" description="Protein export membrane protein SecD/SecF C-terminal" evidence="12">
    <location>
        <begin position="541"/>
        <end position="713"/>
    </location>
</feature>
<dbReference type="Pfam" id="PF22599">
    <property type="entry name" value="SecDF_P1_head"/>
    <property type="match status" value="1"/>
</dbReference>
<evidence type="ECO:0000256" key="1">
    <source>
        <dbReference type="ARBA" id="ARBA00004651"/>
    </source>
</evidence>
<feature type="compositionally biased region" description="Low complexity" evidence="11">
    <location>
        <begin position="291"/>
        <end position="316"/>
    </location>
</feature>
<dbReference type="SUPFAM" id="SSF82866">
    <property type="entry name" value="Multidrug efflux transporter AcrB transmembrane domain"/>
    <property type="match status" value="2"/>
</dbReference>
<keyword evidence="8 9" id="KW-0472">Membrane</keyword>
<evidence type="ECO:0000256" key="5">
    <source>
        <dbReference type="ARBA" id="ARBA00022927"/>
    </source>
</evidence>
<dbReference type="GO" id="GO:0043952">
    <property type="term" value="P:protein transport by the Sec complex"/>
    <property type="evidence" value="ECO:0007669"/>
    <property type="project" value="UniProtKB-UniRule"/>
</dbReference>
<feature type="domain" description="Protein export membrane protein SecD/SecF C-terminal" evidence="12">
    <location>
        <begin position="850"/>
        <end position="1036"/>
    </location>
</feature>
<dbReference type="InterPro" id="IPR022645">
    <property type="entry name" value="SecD/SecF_bac"/>
</dbReference>
<protein>
    <recommendedName>
        <fullName evidence="9 10">Multifunctional fusion protein</fullName>
    </recommendedName>
    <domain>
        <recommendedName>
            <fullName evidence="9">Protein translocase subunit SecD</fullName>
        </recommendedName>
    </domain>
    <domain>
        <recommendedName>
            <fullName evidence="10">Protein-export membrane protein SecF</fullName>
        </recommendedName>
    </domain>
</protein>
<comment type="subunit">
    <text evidence="10">Forms a complex with SecD. Part of the essential Sec protein translocation apparatus which comprises SecA, SecYEG and auxiliary proteins SecDF. Other proteins may also be involved.</text>
</comment>
<dbReference type="GO" id="GO:0065002">
    <property type="term" value="P:intracellular protein transmembrane transport"/>
    <property type="evidence" value="ECO:0007669"/>
    <property type="project" value="UniProtKB-UniRule"/>
</dbReference>
<dbReference type="InterPro" id="IPR005665">
    <property type="entry name" value="SecF_bac"/>
</dbReference>
<evidence type="ECO:0000256" key="2">
    <source>
        <dbReference type="ARBA" id="ARBA00022448"/>
    </source>
</evidence>
<dbReference type="Gene3D" id="1.20.1640.10">
    <property type="entry name" value="Multidrug efflux transporter AcrB transmembrane domain"/>
    <property type="match status" value="2"/>
</dbReference>
<dbReference type="FunFam" id="1.20.1640.10:FF:000004">
    <property type="entry name" value="Protein translocase subunit SecD"/>
    <property type="match status" value="1"/>
</dbReference>
<evidence type="ECO:0000256" key="3">
    <source>
        <dbReference type="ARBA" id="ARBA00022475"/>
    </source>
</evidence>
<evidence type="ECO:0000313" key="15">
    <source>
        <dbReference type="EMBL" id="NLR66671.1"/>
    </source>
</evidence>
<comment type="subcellular location">
    <subcellularLocation>
        <location evidence="1 9">Cell membrane</location>
        <topology evidence="1 9">Multi-pass membrane protein</topology>
    </subcellularLocation>
</comment>
<feature type="transmembrane region" description="Helical" evidence="9">
    <location>
        <begin position="685"/>
        <end position="707"/>
    </location>
</feature>
<evidence type="ECO:0000256" key="6">
    <source>
        <dbReference type="ARBA" id="ARBA00022989"/>
    </source>
</evidence>
<dbReference type="Gene3D" id="3.30.70.3220">
    <property type="match status" value="1"/>
</dbReference>
<dbReference type="EMBL" id="JABAIA010000002">
    <property type="protein sequence ID" value="NLR66671.1"/>
    <property type="molecule type" value="Genomic_DNA"/>
</dbReference>
<evidence type="ECO:0000256" key="10">
    <source>
        <dbReference type="HAMAP-Rule" id="MF_01464"/>
    </source>
</evidence>
<keyword evidence="6 9" id="KW-1133">Transmembrane helix</keyword>
<keyword evidence="4 9" id="KW-0812">Transmembrane</keyword>
<evidence type="ECO:0000256" key="8">
    <source>
        <dbReference type="ARBA" id="ARBA00023136"/>
    </source>
</evidence>
<dbReference type="GO" id="GO:0015450">
    <property type="term" value="F:protein-transporting ATPase activity"/>
    <property type="evidence" value="ECO:0007669"/>
    <property type="project" value="InterPro"/>
</dbReference>
<feature type="transmembrane region" description="Helical" evidence="9">
    <location>
        <begin position="1008"/>
        <end position="1032"/>
    </location>
</feature>
<dbReference type="PRINTS" id="PR01755">
    <property type="entry name" value="SECFTRNLCASE"/>
</dbReference>
<dbReference type="InterPro" id="IPR054384">
    <property type="entry name" value="SecDF_P1_head"/>
</dbReference>
<dbReference type="InterPro" id="IPR005791">
    <property type="entry name" value="SecD"/>
</dbReference>
<proteinExistence type="inferred from homology"/>
<dbReference type="NCBIfam" id="NF009585">
    <property type="entry name" value="PRK13024.1-5"/>
    <property type="match status" value="1"/>
</dbReference>
<comment type="function">
    <text evidence="9">Part of the Sec protein translocase complex. Interacts with the SecYEG preprotein conducting channel. SecDF uses the proton motive force (PMF) to complete protein translocation after the ATP-dependent function of SecA.</text>
</comment>
<keyword evidence="3 9" id="KW-1003">Cell membrane</keyword>
<comment type="caution">
    <text evidence="15">The sequence shown here is derived from an EMBL/GenBank/DDBJ whole genome shotgun (WGS) entry which is preliminary data.</text>
</comment>
<feature type="domain" description="Protein translocase subunit SecDF P1" evidence="13">
    <location>
        <begin position="209"/>
        <end position="265"/>
    </location>
</feature>
<dbReference type="NCBIfam" id="TIGR00916">
    <property type="entry name" value="2A0604s01"/>
    <property type="match status" value="2"/>
</dbReference>
<accession>A0A847S531</accession>
<dbReference type="NCBIfam" id="TIGR01129">
    <property type="entry name" value="secD"/>
    <property type="match status" value="1"/>
</dbReference>
<dbReference type="InterPro" id="IPR022813">
    <property type="entry name" value="SecD/SecF_arch_bac"/>
</dbReference>
<dbReference type="GO" id="GO:0006605">
    <property type="term" value="P:protein targeting"/>
    <property type="evidence" value="ECO:0007669"/>
    <property type="project" value="UniProtKB-UniRule"/>
</dbReference>
<dbReference type="InterPro" id="IPR048634">
    <property type="entry name" value="SecD_SecF_C"/>
</dbReference>
<feature type="transmembrane region" description="Helical" evidence="9">
    <location>
        <begin position="984"/>
        <end position="1002"/>
    </location>
</feature>
<evidence type="ECO:0000259" key="14">
    <source>
        <dbReference type="Pfam" id="PF22599"/>
    </source>
</evidence>
<gene>
    <name evidence="9" type="primary">secD</name>
    <name evidence="10" type="synonym">secF</name>
    <name evidence="15" type="ORF">HGH92_20345</name>
</gene>
<name>A0A847S531_9BACT</name>
<feature type="transmembrane region" description="Helical" evidence="9">
    <location>
        <begin position="595"/>
        <end position="625"/>
    </location>
</feature>
<keyword evidence="2 9" id="KW-0813">Transport</keyword>
<feature type="compositionally biased region" description="Basic and acidic residues" evidence="11">
    <location>
        <begin position="317"/>
        <end position="326"/>
    </location>
</feature>
<comment type="subunit">
    <text evidence="9">Forms a complex with SecF. Part of the essential Sec protein translocation apparatus which comprises SecA, SecYEG and auxiliary proteins SecDF. Other proteins may also be involved.</text>
</comment>
<dbReference type="GO" id="GO:0005886">
    <property type="term" value="C:plasma membrane"/>
    <property type="evidence" value="ECO:0007669"/>
    <property type="project" value="UniProtKB-SubCell"/>
</dbReference>
<feature type="domain" description="SecDF P1 head subdomain" evidence="14">
    <location>
        <begin position="435"/>
        <end position="539"/>
    </location>
</feature>
<dbReference type="AlphaFoldDB" id="A0A847S531"/>
<evidence type="ECO:0000256" key="4">
    <source>
        <dbReference type="ARBA" id="ARBA00022692"/>
    </source>
</evidence>
<dbReference type="RefSeq" id="WP_168872584.1">
    <property type="nucleotide sequence ID" value="NZ_JABAIA010000002.1"/>
</dbReference>
<organism evidence="15 16">
    <name type="scientific">Chitinophaga varians</name>
    <dbReference type="NCBI Taxonomy" id="2202339"/>
    <lineage>
        <taxon>Bacteria</taxon>
        <taxon>Pseudomonadati</taxon>
        <taxon>Bacteroidota</taxon>
        <taxon>Chitinophagia</taxon>
        <taxon>Chitinophagales</taxon>
        <taxon>Chitinophagaceae</taxon>
        <taxon>Chitinophaga</taxon>
    </lineage>
</organism>
<reference evidence="15 16" key="1">
    <citation type="submission" date="2020-04" db="EMBL/GenBank/DDBJ databases">
        <authorList>
            <person name="Yin C."/>
        </authorList>
    </citation>
    <scope>NUCLEOTIDE SEQUENCE [LARGE SCALE GENOMIC DNA]</scope>
    <source>
        <strain evidence="15 16">Ae27</strain>
    </source>
</reference>
<keyword evidence="5 9" id="KW-0653">Protein transport</keyword>
<dbReference type="InterPro" id="IPR048631">
    <property type="entry name" value="SecD_1st"/>
</dbReference>
<evidence type="ECO:0000259" key="12">
    <source>
        <dbReference type="Pfam" id="PF02355"/>
    </source>
</evidence>
<feature type="transmembrane region" description="Helical" evidence="9">
    <location>
        <begin position="931"/>
        <end position="952"/>
    </location>
</feature>
<sequence>MQLKGLVRFFAIALILISLYQLSFTFLVRNYEKKIERQAETDVAKQFPTPDQKYPGSKELQAFYSDTLKGFTKQRRQEIVDSTSNKQIAGFPWYVTYTKAKEKELNLGLDLVGGMNVVLEVSVEDVIRALAGQSKDPAFNKALELAEQRKNTNQADFVTLFGQTYAEVAPQGRLATIFANAYQKDINFNSSNQQVLDMIRKESHAAIKNTYIVLQKRIDKFGVAQPNISLDENKGLISVELAGVDNAERVRKYLQATANLEFREVYKNSPEFFQNVLNPMNEAIRNAQGGAKAATPATTDSSKATAAADTKANPADTSKEGKLSDYLAKKDTGKSVKDSAKASQEQLFAEQRKQNPLFAIMIPMLDPQSGTLIPSPSIGRILPKDTAAFRQYLQMPAVQAILPKDAVFAFGPENKEDKHGPLAIYALKVNPANPAPRVGGERIVDARQDVGPDNQPEISMTMDNVGAHEWKKLTGELAPANPKDPSTLNFVAIVLDNIVYSAPSIQGEIAGGRSSISGSFTMEEANDLANILKSGKMPAPARIVQEQIVGPTLGAESIAAGAKSFMISFVIIFVLMLVYYNSAGWVANIALVLNLLFTFGILASLGATLTMAGIAGLVLTIGMAVDTNVIIFERIKDELTHGKSYPDAISLGYKRSYAPVLDGHVTSLLTAFILFYFGLGPVLGFATTQIIGLLLSLFCGILVSRMITDWWTNKKRHFEYFTPISKKIFKHAAFDFVGKRKYAYIISAIVAIGGITSFFHGFDHGIDFSGGRSFTVRFEKPMNRQEVANVLKKEFDGEVFVKTIGNTNQLSITTAYKIEQQSLAVDQEVITKLYHGLKPYYEASVTQDVFNTRYVVGSQTVSPTISDDLRAGAVKATILSILVIFVYILIRFSKWQYSIGTIFSLLHDVLLTLAVFSWFKDIVPFTLEIDQHFIAAILTVIGFSMNDTVIVFDRIREYFKTGVHGRDRDTVINKAINDTLSRTIMTSLTVFLTILVLFIFGGEVTRGFAFAMLIGVITGTYSSIFVAAPVLVDFDKKNQLSNESDAVAVAEKKATPATK</sequence>
<dbReference type="Pfam" id="PF21760">
    <property type="entry name" value="SecD_1st"/>
    <property type="match status" value="1"/>
</dbReference>
<dbReference type="Pfam" id="PF07549">
    <property type="entry name" value="Sec_GG"/>
    <property type="match status" value="2"/>
</dbReference>
<feature type="transmembrane region" description="Helical" evidence="9">
    <location>
        <begin position="6"/>
        <end position="28"/>
    </location>
</feature>
<feature type="region of interest" description="Disordered" evidence="11">
    <location>
        <begin position="287"/>
        <end position="326"/>
    </location>
</feature>
<feature type="transmembrane region" description="Helical" evidence="9">
    <location>
        <begin position="897"/>
        <end position="919"/>
    </location>
</feature>
<keyword evidence="16" id="KW-1185">Reference proteome</keyword>
<feature type="transmembrane region" description="Helical" evidence="9">
    <location>
        <begin position="565"/>
        <end position="583"/>
    </location>
</feature>
<dbReference type="HAMAP" id="MF_01464_B">
    <property type="entry name" value="SecF_B"/>
    <property type="match status" value="1"/>
</dbReference>
<dbReference type="HAMAP" id="MF_01463_B">
    <property type="entry name" value="SecD_B"/>
    <property type="match status" value="1"/>
</dbReference>
<feature type="transmembrane region" description="Helical" evidence="9">
    <location>
        <begin position="742"/>
        <end position="762"/>
    </location>
</feature>
<evidence type="ECO:0000256" key="7">
    <source>
        <dbReference type="ARBA" id="ARBA00023010"/>
    </source>
</evidence>
<dbReference type="Pfam" id="PF02355">
    <property type="entry name" value="SecD_SecF_C"/>
    <property type="match status" value="2"/>
</dbReference>
<evidence type="ECO:0000256" key="11">
    <source>
        <dbReference type="SAM" id="MobiDB-lite"/>
    </source>
</evidence>
<dbReference type="InterPro" id="IPR055344">
    <property type="entry name" value="SecD_SecF_C_bact"/>
</dbReference>
<dbReference type="NCBIfam" id="TIGR00966">
    <property type="entry name" value="transloc_SecF"/>
    <property type="match status" value="1"/>
</dbReference>
<feature type="transmembrane region" description="Helical" evidence="9">
    <location>
        <begin position="660"/>
        <end position="679"/>
    </location>
</feature>
<dbReference type="PANTHER" id="PTHR30081:SF1">
    <property type="entry name" value="PROTEIN TRANSLOCASE SUBUNIT SECD"/>
    <property type="match status" value="1"/>
</dbReference>
<dbReference type="InterPro" id="IPR022646">
    <property type="entry name" value="SecD/SecF_CS"/>
</dbReference>
<dbReference type="Gene3D" id="3.30.1360.200">
    <property type="match status" value="1"/>
</dbReference>
<comment type="similarity">
    <text evidence="9">Belongs to the SecD/SecF family. SecD subfamily.</text>
</comment>
<evidence type="ECO:0000259" key="13">
    <source>
        <dbReference type="Pfam" id="PF21760"/>
    </source>
</evidence>
<comment type="similarity">
    <text evidence="10">Belongs to the SecD/SecF family. SecF subfamily.</text>
</comment>